<dbReference type="AlphaFoldDB" id="K2NXH3"/>
<dbReference type="SMART" id="SM00015">
    <property type="entry name" value="IQ"/>
    <property type="match status" value="4"/>
</dbReference>
<proteinExistence type="predicted"/>
<comment type="caution">
    <text evidence="3">The sequence shown here is derived from an EMBL/GenBank/DDBJ whole genome shotgun (WGS) entry which is preliminary data.</text>
</comment>
<feature type="compositionally biased region" description="Polar residues" evidence="2">
    <location>
        <begin position="286"/>
        <end position="304"/>
    </location>
</feature>
<evidence type="ECO:0000313" key="4">
    <source>
        <dbReference type="Proteomes" id="UP000007350"/>
    </source>
</evidence>
<name>K2NXH3_TRYCR</name>
<feature type="compositionally biased region" description="Polar residues" evidence="2">
    <location>
        <begin position="40"/>
        <end position="52"/>
    </location>
</feature>
<sequence>MQGLTYPRFEEKRQQKPAVGSVQLPPVKMPRQPPTEGQKKQNISSSDVTSSPKIKKIHSGNKNRRNNVKNVTGSATSVERVMEMNKKAMALMKDGKMKAGYDVLQTALTAAEAGVRRFPSLPMGSNSENQEKRDAWLLAFAATLSNLGCLQRRGNQPYEAIRYLQDARNVELQVFGKPSCSTMVNLSAVLLELGSTEEAFLIARDCALASEESDPMLHIIALHNYGVALSQHDSEEMRQSAAPVLMKALREAELHLGEDHSTTILIRQHCGMDTKKTTDGTDRSNSDNSGPVTQLRESTDDSSQPLPPGGRLPPLAPVPPRVMKAKEALQALNYGEMTSMVQNYGSPVVDSIKALNRSENASNDGEVLLFPTVPSALRAEEIMIAPPTRKPSPNEPAVISVEEDVEVTLARQGSSLLAALTAPLVPLQEPPNEEEEEEEKEEKNETEEMCEDDYGNKSNALRLAVETLEEGKVESVSACCVTEPGKEGQKETEVNDDASVGAYYDDGNGSSMRTEEERIDSVAVLNAFEETQRPSKITIPGGYFVIGAQGNWSEPSFYRFAPTDVSATVNMYSEEQSVAAVKTPETTREKERPLIDFEDEEEEEEEEEEDEYDYGHGYHELRPFEQKRNQEEGKKRVDTAEKVIGKRREAFFKLIGANPALRRQARIQQERLEEEVLRARIRKETEEKAKKEHFERTLEAIISRTRDRAARKIQSTWCMWWYSVGKRRRELLIKRAEEKARRERSRQALIEHERRVEQERRRRRSAKGRSDVVAIPSVASCGKKWLAKTLCVRYLARRGISRKDLKEDFFVSKVSKIQALWRGYRTREKMREATSYLAQTWVLKRQMEREVYAAMVIQMFARRCFARKARENNFIERYCPPTIKIQRWFRSVMPRRRALGVDRVSKWRRAYSARLIQRAWRAYLCRLAYFMERLRYKLDEDRRHERVASFLLQRVGRGFLCRSYIARRWTKSVNLRRTMYDLEWGEEGTYEKKDGILTVAATVGHYVPTLIEEVNAIAELEREKYHIGLFVDVVAERHRAEWKEALRLRPFEVLRRRAQEDHLCELELNASRRDRAAIKIQREFRRWLRIRDAPFSDKTLLLIARGNYQVSEYSRKVDLMRHACEQEAGRAIFGEQIAPMREARAAAQAELQEVRPFVRTHVPRHEVRTREERYEVEKELQRDEHLLQKQLRTDALHERRESFMRMAVEAGIVGPAIGRKEKQLTQ</sequence>
<evidence type="ECO:0000256" key="1">
    <source>
        <dbReference type="SAM" id="Coils"/>
    </source>
</evidence>
<protein>
    <submittedName>
        <fullName evidence="3">Uncharacterized protein</fullName>
    </submittedName>
</protein>
<accession>K2NXH3</accession>
<feature type="region of interest" description="Disordered" evidence="2">
    <location>
        <begin position="273"/>
        <end position="319"/>
    </location>
</feature>
<gene>
    <name evidence="3" type="ORF">MOQ_002585</name>
</gene>
<keyword evidence="4" id="KW-1185">Reference proteome</keyword>
<dbReference type="OrthoDB" id="250126at2759"/>
<dbReference type="Proteomes" id="UP000007350">
    <property type="component" value="Unassembled WGS sequence"/>
</dbReference>
<dbReference type="InterPro" id="IPR000048">
    <property type="entry name" value="IQ_motif_EF-hand-BS"/>
</dbReference>
<feature type="compositionally biased region" description="Basic and acidic residues" evidence="2">
    <location>
        <begin position="613"/>
        <end position="636"/>
    </location>
</feature>
<feature type="region of interest" description="Disordered" evidence="2">
    <location>
        <begin position="1"/>
        <end position="76"/>
    </location>
</feature>
<evidence type="ECO:0000256" key="2">
    <source>
        <dbReference type="SAM" id="MobiDB-lite"/>
    </source>
</evidence>
<feature type="compositionally biased region" description="Acidic residues" evidence="2">
    <location>
        <begin position="431"/>
        <end position="451"/>
    </location>
</feature>
<dbReference type="Pfam" id="PF00612">
    <property type="entry name" value="IQ"/>
    <property type="match status" value="3"/>
</dbReference>
<feature type="region of interest" description="Disordered" evidence="2">
    <location>
        <begin position="425"/>
        <end position="451"/>
    </location>
</feature>
<dbReference type="InterPro" id="IPR011990">
    <property type="entry name" value="TPR-like_helical_dom_sf"/>
</dbReference>
<reference evidence="3 4" key="1">
    <citation type="journal article" date="2012" name="BMC Genomics">
        <title>Comparative genomic analysis of human infective Trypanosoma cruzi lineages with the bat-restricted subspecies T. cruzi marinkellei.</title>
        <authorList>
            <person name="Franzen O."/>
            <person name="Talavera-Lopez C."/>
            <person name="Ochaya S."/>
            <person name="Butler C.E."/>
            <person name="Messenger L.A."/>
            <person name="Lewis M.D."/>
            <person name="Llewellyn M.S."/>
            <person name="Marinkelle C.J."/>
            <person name="Tyler K.M."/>
            <person name="Miles M.A."/>
            <person name="Andersson B."/>
        </authorList>
    </citation>
    <scope>NUCLEOTIDE SEQUENCE [LARGE SCALE GENOMIC DNA]</scope>
    <source>
        <strain evidence="3 4">B7</strain>
    </source>
</reference>
<feature type="coiled-coil region" evidence="1">
    <location>
        <begin position="733"/>
        <end position="769"/>
    </location>
</feature>
<feature type="coiled-coil region" evidence="1">
    <location>
        <begin position="662"/>
        <end position="689"/>
    </location>
</feature>
<feature type="compositionally biased region" description="Basic and acidic residues" evidence="2">
    <location>
        <begin position="273"/>
        <end position="285"/>
    </location>
</feature>
<feature type="region of interest" description="Disordered" evidence="2">
    <location>
        <begin position="578"/>
        <end position="636"/>
    </location>
</feature>
<dbReference type="EMBL" id="AHKC01009157">
    <property type="protein sequence ID" value="EKF33547.1"/>
    <property type="molecule type" value="Genomic_DNA"/>
</dbReference>
<dbReference type="PROSITE" id="PS50096">
    <property type="entry name" value="IQ"/>
    <property type="match status" value="1"/>
</dbReference>
<feature type="compositionally biased region" description="Pro residues" evidence="2">
    <location>
        <begin position="305"/>
        <end position="319"/>
    </location>
</feature>
<keyword evidence="1" id="KW-0175">Coiled coil</keyword>
<evidence type="ECO:0000313" key="3">
    <source>
        <dbReference type="EMBL" id="EKF33547.1"/>
    </source>
</evidence>
<feature type="compositionally biased region" description="Basic and acidic residues" evidence="2">
    <location>
        <begin position="585"/>
        <end position="595"/>
    </location>
</feature>
<feature type="compositionally biased region" description="Basic residues" evidence="2">
    <location>
        <begin position="53"/>
        <end position="67"/>
    </location>
</feature>
<dbReference type="Gene3D" id="1.25.40.10">
    <property type="entry name" value="Tetratricopeptide repeat domain"/>
    <property type="match status" value="1"/>
</dbReference>
<feature type="compositionally biased region" description="Acidic residues" evidence="2">
    <location>
        <begin position="596"/>
        <end position="612"/>
    </location>
</feature>
<organism evidence="3 4">
    <name type="scientific">Trypanosoma cruzi marinkellei</name>
    <dbReference type="NCBI Taxonomy" id="85056"/>
    <lineage>
        <taxon>Eukaryota</taxon>
        <taxon>Discoba</taxon>
        <taxon>Euglenozoa</taxon>
        <taxon>Kinetoplastea</taxon>
        <taxon>Metakinetoplastina</taxon>
        <taxon>Trypanosomatida</taxon>
        <taxon>Trypanosomatidae</taxon>
        <taxon>Trypanosoma</taxon>
        <taxon>Schizotrypanum</taxon>
    </lineage>
</organism>